<name>D2QEN4_SPILD</name>
<dbReference type="HOGENOM" id="CLU_2467464_0_0_10"/>
<evidence type="ECO:0000313" key="1">
    <source>
        <dbReference type="EMBL" id="ADB38286.1"/>
    </source>
</evidence>
<reference evidence="1 2" key="1">
    <citation type="journal article" date="2010" name="Stand. Genomic Sci.">
        <title>Complete genome sequence of Spirosoma linguale type strain (1).</title>
        <authorList>
            <person name="Lail K."/>
            <person name="Sikorski J."/>
            <person name="Saunders E."/>
            <person name="Lapidus A."/>
            <person name="Glavina Del Rio T."/>
            <person name="Copeland A."/>
            <person name="Tice H."/>
            <person name="Cheng J.-F."/>
            <person name="Lucas S."/>
            <person name="Nolan M."/>
            <person name="Bruce D."/>
            <person name="Goodwin L."/>
            <person name="Pitluck S."/>
            <person name="Ivanova N."/>
            <person name="Mavromatis K."/>
            <person name="Ovchinnikova G."/>
            <person name="Pati A."/>
            <person name="Chen A."/>
            <person name="Palaniappan K."/>
            <person name="Land M."/>
            <person name="Hauser L."/>
            <person name="Chang Y.-J."/>
            <person name="Jeffries C.D."/>
            <person name="Chain P."/>
            <person name="Brettin T."/>
            <person name="Detter J.C."/>
            <person name="Schuetze A."/>
            <person name="Rohde M."/>
            <person name="Tindall B.J."/>
            <person name="Goeker M."/>
            <person name="Bristow J."/>
            <person name="Eisen J.A."/>
            <person name="Markowitz V."/>
            <person name="Hugenholtz P."/>
            <person name="Kyrpides N.C."/>
            <person name="Klenk H.-P."/>
            <person name="Chen F."/>
        </authorList>
    </citation>
    <scope>NUCLEOTIDE SEQUENCE [LARGE SCALE GENOMIC DNA]</scope>
    <source>
        <strain evidence="2">ATCC 33905 / DSM 74 / LMG 10896 / Claus 1</strain>
    </source>
</reference>
<keyword evidence="2" id="KW-1185">Reference proteome</keyword>
<proteinExistence type="predicted"/>
<sequence>MNYTLLLIGLVLLFAWYIRDRISGKKTTATPPPDYWGTVLKPANGDQLEDLPVNENIDSTTNPTPDIGLGRLYYGVPGRSFKGYIWNGRIITRRS</sequence>
<dbReference type="EMBL" id="CP001769">
    <property type="protein sequence ID" value="ADB38286.1"/>
    <property type="molecule type" value="Genomic_DNA"/>
</dbReference>
<evidence type="ECO:0000313" key="2">
    <source>
        <dbReference type="Proteomes" id="UP000002028"/>
    </source>
</evidence>
<organism evidence="1 2">
    <name type="scientific">Spirosoma linguale (strain ATCC 33905 / DSM 74 / LMG 10896 / Claus 1)</name>
    <dbReference type="NCBI Taxonomy" id="504472"/>
    <lineage>
        <taxon>Bacteria</taxon>
        <taxon>Pseudomonadati</taxon>
        <taxon>Bacteroidota</taxon>
        <taxon>Cytophagia</taxon>
        <taxon>Cytophagales</taxon>
        <taxon>Cytophagaceae</taxon>
        <taxon>Spirosoma</taxon>
    </lineage>
</organism>
<dbReference type="AlphaFoldDB" id="D2QEN4"/>
<accession>D2QEN4</accession>
<dbReference type="KEGG" id="sli:Slin_2265"/>
<dbReference type="Proteomes" id="UP000002028">
    <property type="component" value="Chromosome"/>
</dbReference>
<dbReference type="RefSeq" id="WP_012926830.1">
    <property type="nucleotide sequence ID" value="NC_013730.1"/>
</dbReference>
<gene>
    <name evidence="1" type="ordered locus">Slin_2265</name>
</gene>
<protein>
    <submittedName>
        <fullName evidence="1">Uncharacterized protein</fullName>
    </submittedName>
</protein>